<dbReference type="PIRSF" id="PIRSF037031">
    <property type="entry name" value="Redox_disulphide_2"/>
    <property type="match status" value="1"/>
</dbReference>
<dbReference type="EMBL" id="QDDL01000002">
    <property type="protein sequence ID" value="PVZ70310.1"/>
    <property type="molecule type" value="Genomic_DNA"/>
</dbReference>
<dbReference type="PANTHER" id="PTHR36450">
    <property type="entry name" value="THIOREDOXIN"/>
    <property type="match status" value="1"/>
</dbReference>
<dbReference type="OrthoDB" id="9800630at2"/>
<evidence type="ECO:0000256" key="1">
    <source>
        <dbReference type="PIRSR" id="PIRSR037031-50"/>
    </source>
</evidence>
<feature type="disulfide bond" description="Redox-active" evidence="2">
    <location>
        <begin position="11"/>
        <end position="14"/>
    </location>
</feature>
<reference evidence="4 5" key="1">
    <citation type="submission" date="2018-04" db="EMBL/GenBank/DDBJ databases">
        <title>Thalassorhabdus spongiae gen. nov., sp. nov., isolated from a marine sponge in South-West Iceland.</title>
        <authorList>
            <person name="Knobloch S."/>
            <person name="Daussin A."/>
            <person name="Johannsson R."/>
            <person name="Marteinsson V.T."/>
        </authorList>
    </citation>
    <scope>NUCLEOTIDE SEQUENCE [LARGE SCALE GENOMIC DNA]</scope>
    <source>
        <strain evidence="4 5">Hp12</strain>
    </source>
</reference>
<feature type="active site" description="Nucleophile" evidence="1">
    <location>
        <position position="11"/>
    </location>
</feature>
<dbReference type="Proteomes" id="UP000244906">
    <property type="component" value="Unassembled WGS sequence"/>
</dbReference>
<keyword evidence="2" id="KW-0676">Redox-active center</keyword>
<organism evidence="4 5">
    <name type="scientific">Pelagibaculum spongiae</name>
    <dbReference type="NCBI Taxonomy" id="2080658"/>
    <lineage>
        <taxon>Bacteria</taxon>
        <taxon>Pseudomonadati</taxon>
        <taxon>Pseudomonadota</taxon>
        <taxon>Gammaproteobacteria</taxon>
        <taxon>Oceanospirillales</taxon>
        <taxon>Pelagibaculum</taxon>
    </lineage>
</organism>
<dbReference type="PANTHER" id="PTHR36450:SF1">
    <property type="entry name" value="THIOREDOXIN"/>
    <property type="match status" value="1"/>
</dbReference>
<dbReference type="Pfam" id="PF13192">
    <property type="entry name" value="Thioredoxin_3"/>
    <property type="match status" value="1"/>
</dbReference>
<evidence type="ECO:0000259" key="3">
    <source>
        <dbReference type="Pfam" id="PF13192"/>
    </source>
</evidence>
<feature type="domain" description="Thioredoxin-like fold" evidence="3">
    <location>
        <begin position="3"/>
        <end position="76"/>
    </location>
</feature>
<dbReference type="RefSeq" id="WP_116686384.1">
    <property type="nucleotide sequence ID" value="NZ_CAWNYD010000002.1"/>
</dbReference>
<gene>
    <name evidence="4" type="ORF">DC094_06865</name>
</gene>
<sequence>MKKILVLGPGCARCNDLELLVRKLVTDMGVQAVVSKETSPMALVEHKVMKTPGVVIDGKVVWSGGMPTVDQIKSWF</sequence>
<accession>A0A2V1GWB9</accession>
<feature type="active site" description="Nucleophile" evidence="1">
    <location>
        <position position="14"/>
    </location>
</feature>
<evidence type="ECO:0000313" key="4">
    <source>
        <dbReference type="EMBL" id="PVZ70310.1"/>
    </source>
</evidence>
<name>A0A2V1GWB9_9GAMM</name>
<dbReference type="InterPro" id="IPR036249">
    <property type="entry name" value="Thioredoxin-like_sf"/>
</dbReference>
<protein>
    <submittedName>
        <fullName evidence="4">Thioredoxin family protein</fullName>
    </submittedName>
</protein>
<dbReference type="Gene3D" id="3.40.30.10">
    <property type="entry name" value="Glutaredoxin"/>
    <property type="match status" value="1"/>
</dbReference>
<dbReference type="InterPro" id="IPR012336">
    <property type="entry name" value="Thioredoxin-like_fold"/>
</dbReference>
<comment type="caution">
    <text evidence="4">The sequence shown here is derived from an EMBL/GenBank/DDBJ whole genome shotgun (WGS) entry which is preliminary data.</text>
</comment>
<evidence type="ECO:0000256" key="2">
    <source>
        <dbReference type="PIRSR" id="PIRSR037031-51"/>
    </source>
</evidence>
<dbReference type="NCBIfam" id="TIGR00412">
    <property type="entry name" value="redox_disulf_2"/>
    <property type="match status" value="1"/>
</dbReference>
<evidence type="ECO:0000313" key="5">
    <source>
        <dbReference type="Proteomes" id="UP000244906"/>
    </source>
</evidence>
<dbReference type="SUPFAM" id="SSF52833">
    <property type="entry name" value="Thioredoxin-like"/>
    <property type="match status" value="1"/>
</dbReference>
<dbReference type="InterPro" id="IPR005243">
    <property type="entry name" value="THIRX-like_proc"/>
</dbReference>
<proteinExistence type="predicted"/>
<keyword evidence="5" id="KW-1185">Reference proteome</keyword>
<dbReference type="AlphaFoldDB" id="A0A2V1GWB9"/>
<keyword evidence="2" id="KW-1015">Disulfide bond</keyword>